<feature type="non-terminal residue" evidence="1">
    <location>
        <position position="1"/>
    </location>
</feature>
<dbReference type="EMBL" id="JAGKQM010000014">
    <property type="protein sequence ID" value="KAH0882888.1"/>
    <property type="molecule type" value="Genomic_DNA"/>
</dbReference>
<proteinExistence type="predicted"/>
<reference evidence="1 2" key="1">
    <citation type="submission" date="2021-05" db="EMBL/GenBank/DDBJ databases">
        <title>Genome Assembly of Synthetic Allotetraploid Brassica napus Reveals Homoeologous Exchanges between Subgenomes.</title>
        <authorList>
            <person name="Davis J.T."/>
        </authorList>
    </citation>
    <scope>NUCLEOTIDE SEQUENCE [LARGE SCALE GENOMIC DNA]</scope>
    <source>
        <strain evidence="2">cv. Da-Ae</strain>
        <tissue evidence="1">Seedling</tissue>
    </source>
</reference>
<comment type="caution">
    <text evidence="1">The sequence shown here is derived from an EMBL/GenBank/DDBJ whole genome shotgun (WGS) entry which is preliminary data.</text>
</comment>
<dbReference type="Proteomes" id="UP000824890">
    <property type="component" value="Unassembled WGS sequence"/>
</dbReference>
<gene>
    <name evidence="1" type="ORF">HID58_058984</name>
</gene>
<keyword evidence="2" id="KW-1185">Reference proteome</keyword>
<name>A0ABQ7ZRP2_BRANA</name>
<evidence type="ECO:0000313" key="2">
    <source>
        <dbReference type="Proteomes" id="UP000824890"/>
    </source>
</evidence>
<protein>
    <submittedName>
        <fullName evidence="1">Uncharacterized protein</fullName>
    </submittedName>
</protein>
<organism evidence="1 2">
    <name type="scientific">Brassica napus</name>
    <name type="common">Rape</name>
    <dbReference type="NCBI Taxonomy" id="3708"/>
    <lineage>
        <taxon>Eukaryota</taxon>
        <taxon>Viridiplantae</taxon>
        <taxon>Streptophyta</taxon>
        <taxon>Embryophyta</taxon>
        <taxon>Tracheophyta</taxon>
        <taxon>Spermatophyta</taxon>
        <taxon>Magnoliopsida</taxon>
        <taxon>eudicotyledons</taxon>
        <taxon>Gunneridae</taxon>
        <taxon>Pentapetalae</taxon>
        <taxon>rosids</taxon>
        <taxon>malvids</taxon>
        <taxon>Brassicales</taxon>
        <taxon>Brassicaceae</taxon>
        <taxon>Brassiceae</taxon>
        <taxon>Brassica</taxon>
    </lineage>
</organism>
<accession>A0ABQ7ZRP2</accession>
<sequence length="99" mass="11590">DMICYVILSADLADRTRVRRDSDKISVLLCVKIKSVFMCTCEEGIYAFKYRICWMMVKGLRKVEIILAGKKKHDKIICDMVLQTPKLLYVIPKNFKKQK</sequence>
<evidence type="ECO:0000313" key="1">
    <source>
        <dbReference type="EMBL" id="KAH0882888.1"/>
    </source>
</evidence>